<dbReference type="InterPro" id="IPR036597">
    <property type="entry name" value="Fido-like_dom_sf"/>
</dbReference>
<gene>
    <name evidence="2" type="ORF">JHL17_03275</name>
</gene>
<keyword evidence="3" id="KW-1185">Reference proteome</keyword>
<dbReference type="RefSeq" id="WP_200190620.1">
    <property type="nucleotide sequence ID" value="NZ_JAENHM010000008.1"/>
</dbReference>
<protein>
    <submittedName>
        <fullName evidence="2">Fic family protein</fullName>
    </submittedName>
</protein>
<evidence type="ECO:0000313" key="3">
    <source>
        <dbReference type="Proteomes" id="UP000652760"/>
    </source>
</evidence>
<dbReference type="Pfam" id="PF02661">
    <property type="entry name" value="Fic"/>
    <property type="match status" value="1"/>
</dbReference>
<dbReference type="PANTHER" id="PTHR13504:SF38">
    <property type="entry name" value="FIDO DOMAIN-CONTAINING PROTEIN"/>
    <property type="match status" value="1"/>
</dbReference>
<accession>A0ABS1EZ15</accession>
<evidence type="ECO:0000259" key="1">
    <source>
        <dbReference type="PROSITE" id="PS51459"/>
    </source>
</evidence>
<dbReference type="Gene3D" id="1.10.3290.10">
    <property type="entry name" value="Fido-like domain"/>
    <property type="match status" value="1"/>
</dbReference>
<feature type="domain" description="Fido" evidence="1">
    <location>
        <begin position="361"/>
        <end position="501"/>
    </location>
</feature>
<dbReference type="InterPro" id="IPR003812">
    <property type="entry name" value="Fido"/>
</dbReference>
<proteinExistence type="predicted"/>
<dbReference type="EMBL" id="JAENHM010000008">
    <property type="protein sequence ID" value="MBK1836423.1"/>
    <property type="molecule type" value="Genomic_DNA"/>
</dbReference>
<organism evidence="2 3">
    <name type="scientific">Azospirillum endophyticum</name>
    <dbReference type="NCBI Taxonomy" id="2800326"/>
    <lineage>
        <taxon>Bacteria</taxon>
        <taxon>Pseudomonadati</taxon>
        <taxon>Pseudomonadota</taxon>
        <taxon>Alphaproteobacteria</taxon>
        <taxon>Rhodospirillales</taxon>
        <taxon>Azospirillaceae</taxon>
        <taxon>Azospirillum</taxon>
    </lineage>
</organism>
<dbReference type="SUPFAM" id="SSF140931">
    <property type="entry name" value="Fic-like"/>
    <property type="match status" value="1"/>
</dbReference>
<dbReference type="PANTHER" id="PTHR13504">
    <property type="entry name" value="FIDO DOMAIN-CONTAINING PROTEIN DDB_G0283145"/>
    <property type="match status" value="1"/>
</dbReference>
<dbReference type="Proteomes" id="UP000652760">
    <property type="component" value="Unassembled WGS sequence"/>
</dbReference>
<evidence type="ECO:0000313" key="2">
    <source>
        <dbReference type="EMBL" id="MBK1836423.1"/>
    </source>
</evidence>
<dbReference type="InterPro" id="IPR040198">
    <property type="entry name" value="Fido_containing"/>
</dbReference>
<dbReference type="PROSITE" id="PS51459">
    <property type="entry name" value="FIDO"/>
    <property type="match status" value="1"/>
</dbReference>
<name>A0ABS1EZ15_9PROT</name>
<reference evidence="3" key="1">
    <citation type="submission" date="2021-01" db="EMBL/GenBank/DDBJ databases">
        <title>Genome public.</title>
        <authorList>
            <person name="Liu C."/>
            <person name="Sun Q."/>
        </authorList>
    </citation>
    <scope>NUCLEOTIDE SEQUENCE [LARGE SCALE GENOMIC DNA]</scope>
    <source>
        <strain evidence="3">YIM B02556</strain>
    </source>
</reference>
<sequence>MATPNERLAASLTELQKLQQDGRRVFRSDELTRVHRARLLQQRFLQEVMRGWLICADPDGRPGDSTPWFASLCEFCARYCETRFGDDWHLGAEQSLMLHAENTVVPTQVLIYSSRGSNNNVSLLFGTSLYDFKEKALPSRTELVMRDDLRLFSLEAGLVRVPPAFFTRSPIEAQVCLSAVRDPSPLLALLLGGGHSVVAGRLAGAFRHIGRGDIADEVVAGMTAATYRVTETNPFNSKAVNAATRNEPAIVGRLRTMWGAARSVVLERFPAPPGLPADPTAYLERIDEIYVSDAYHSLSIEGYRVTPDLIERVRFGGWDPKGNERDRKDANALAARGYWQAFQAVKETVDRILAGGNAAALCEQGLRVWYREMLQPGIAAGAVPVTAMAGYRSGPAYLRTSRYIPPRAESLRDAMEGLFALLREEPEPAVRAVLGHWMIGFIHPFPDGNGRSARFLMNAMLASGGYPWTIIRHEDRATYLESLDRASIDIDLRPFTDFIAERVRCSSSTDSISQLQP</sequence>
<comment type="caution">
    <text evidence="2">The sequence shown here is derived from an EMBL/GenBank/DDBJ whole genome shotgun (WGS) entry which is preliminary data.</text>
</comment>